<evidence type="ECO:0000256" key="13">
    <source>
        <dbReference type="PIRSR" id="PIRSR001492-3"/>
    </source>
</evidence>
<feature type="binding site" evidence="10 12">
    <location>
        <position position="191"/>
    </location>
    <ligand>
        <name>substrate</name>
    </ligand>
</feature>
<evidence type="ECO:0000256" key="7">
    <source>
        <dbReference type="ARBA" id="ARBA00023211"/>
    </source>
</evidence>
<dbReference type="InterPro" id="IPR005995">
    <property type="entry name" value="Pgm_bpd_ind"/>
</dbReference>
<dbReference type="PANTHER" id="PTHR31637">
    <property type="entry name" value="2,3-BISPHOSPHOGLYCERATE-INDEPENDENT PHOSPHOGLYCERATE MUTASE"/>
    <property type="match status" value="1"/>
</dbReference>
<feature type="binding site" evidence="10 12">
    <location>
        <position position="123"/>
    </location>
    <ligand>
        <name>substrate</name>
    </ligand>
</feature>
<evidence type="ECO:0000256" key="6">
    <source>
        <dbReference type="ARBA" id="ARBA00023152"/>
    </source>
</evidence>
<comment type="subunit">
    <text evidence="10">Monomer.</text>
</comment>
<accession>A0A2A5WUC8</accession>
<evidence type="ECO:0000259" key="15">
    <source>
        <dbReference type="Pfam" id="PF06415"/>
    </source>
</evidence>
<dbReference type="Pfam" id="PF06415">
    <property type="entry name" value="iPGM_N"/>
    <property type="match status" value="1"/>
</dbReference>
<feature type="binding site" evidence="10 13">
    <location>
        <position position="397"/>
    </location>
    <ligand>
        <name>Mn(2+)</name>
        <dbReference type="ChEBI" id="CHEBI:29035"/>
        <label>1</label>
    </ligand>
</feature>
<feature type="domain" description="Metalloenzyme" evidence="14">
    <location>
        <begin position="5"/>
        <end position="494"/>
    </location>
</feature>
<reference evidence="16 17" key="1">
    <citation type="submission" date="2017-08" db="EMBL/GenBank/DDBJ databases">
        <title>Fine stratification of microbial communities through a metagenomic profile of the photic zone.</title>
        <authorList>
            <person name="Haro-Moreno J.M."/>
            <person name="Lopez-Perez M."/>
            <person name="De La Torre J."/>
            <person name="Picazo A."/>
            <person name="Camacho A."/>
            <person name="Rodriguez-Valera F."/>
        </authorList>
    </citation>
    <scope>NUCLEOTIDE SEQUENCE [LARGE SCALE GENOMIC DNA]</scope>
    <source>
        <strain evidence="16">MED-G24</strain>
    </source>
</reference>
<dbReference type="FunFam" id="3.40.1450.10:FF:000001">
    <property type="entry name" value="2,3-bisphosphoglycerate-independent phosphoglycerate mutase"/>
    <property type="match status" value="1"/>
</dbReference>
<dbReference type="InterPro" id="IPR036646">
    <property type="entry name" value="PGAM_B_sf"/>
</dbReference>
<dbReference type="Gene3D" id="3.40.1450.10">
    <property type="entry name" value="BPG-independent phosphoglycerate mutase, domain B"/>
    <property type="match status" value="1"/>
</dbReference>
<dbReference type="EC" id="5.4.2.12" evidence="4 10"/>
<feature type="active site" description="Phosphoserine intermediate" evidence="10 11">
    <location>
        <position position="62"/>
    </location>
</feature>
<gene>
    <name evidence="10" type="primary">gpmI</name>
    <name evidence="16" type="ORF">CNE99_05070</name>
</gene>
<dbReference type="GO" id="GO:0005829">
    <property type="term" value="C:cytosol"/>
    <property type="evidence" value="ECO:0007669"/>
    <property type="project" value="TreeGrafter"/>
</dbReference>
<dbReference type="GO" id="GO:0006096">
    <property type="term" value="P:glycolytic process"/>
    <property type="evidence" value="ECO:0007669"/>
    <property type="project" value="UniProtKB-UniRule"/>
</dbReference>
<evidence type="ECO:0000259" key="14">
    <source>
        <dbReference type="Pfam" id="PF01676"/>
    </source>
</evidence>
<organism evidence="16 17">
    <name type="scientific">OM182 bacterium MED-G24</name>
    <dbReference type="NCBI Taxonomy" id="1986255"/>
    <lineage>
        <taxon>Bacteria</taxon>
        <taxon>Pseudomonadati</taxon>
        <taxon>Pseudomonadota</taxon>
        <taxon>Gammaproteobacteria</taxon>
        <taxon>OMG group</taxon>
        <taxon>OM182 clade</taxon>
    </lineage>
</organism>
<feature type="domain" description="BPG-independent PGAM N-terminal" evidence="15">
    <location>
        <begin position="82"/>
        <end position="293"/>
    </location>
</feature>
<dbReference type="PANTHER" id="PTHR31637:SF0">
    <property type="entry name" value="2,3-BISPHOSPHOGLYCERATE-INDEPENDENT PHOSPHOGLYCERATE MUTASE"/>
    <property type="match status" value="1"/>
</dbReference>
<keyword evidence="6 10" id="KW-0324">Glycolysis</keyword>
<dbReference type="NCBIfam" id="TIGR01307">
    <property type="entry name" value="pgm_bpd_ind"/>
    <property type="match status" value="1"/>
</dbReference>
<comment type="function">
    <text evidence="10">Catalyzes the interconversion of 2-phosphoglycerate and 3-phosphoglycerate.</text>
</comment>
<feature type="binding site" evidence="10 12">
    <location>
        <position position="330"/>
    </location>
    <ligand>
        <name>substrate</name>
    </ligand>
</feature>
<dbReference type="PIRSF" id="PIRSF001492">
    <property type="entry name" value="IPGAM"/>
    <property type="match status" value="1"/>
</dbReference>
<dbReference type="GO" id="GO:0004619">
    <property type="term" value="F:phosphoglycerate mutase activity"/>
    <property type="evidence" value="ECO:0007669"/>
    <property type="project" value="UniProtKB-UniRule"/>
</dbReference>
<evidence type="ECO:0000256" key="3">
    <source>
        <dbReference type="ARBA" id="ARBA00008819"/>
    </source>
</evidence>
<dbReference type="GO" id="GO:0030145">
    <property type="term" value="F:manganese ion binding"/>
    <property type="evidence" value="ECO:0007669"/>
    <property type="project" value="UniProtKB-UniRule"/>
</dbReference>
<evidence type="ECO:0000313" key="17">
    <source>
        <dbReference type="Proteomes" id="UP000219327"/>
    </source>
</evidence>
<dbReference type="InterPro" id="IPR011258">
    <property type="entry name" value="BPG-indep_PGM_N"/>
</dbReference>
<evidence type="ECO:0000256" key="10">
    <source>
        <dbReference type="HAMAP-Rule" id="MF_01038"/>
    </source>
</evidence>
<evidence type="ECO:0000256" key="4">
    <source>
        <dbReference type="ARBA" id="ARBA00012026"/>
    </source>
</evidence>
<evidence type="ECO:0000256" key="12">
    <source>
        <dbReference type="PIRSR" id="PIRSR001492-2"/>
    </source>
</evidence>
<feature type="binding site" evidence="10 12">
    <location>
        <begin position="257"/>
        <end position="260"/>
    </location>
    <ligand>
        <name>substrate</name>
    </ligand>
</feature>
<evidence type="ECO:0000256" key="5">
    <source>
        <dbReference type="ARBA" id="ARBA00022723"/>
    </source>
</evidence>
<comment type="caution">
    <text evidence="16">The sequence shown here is derived from an EMBL/GenBank/DDBJ whole genome shotgun (WGS) entry which is preliminary data.</text>
</comment>
<dbReference type="InterPro" id="IPR006124">
    <property type="entry name" value="Metalloenzyme"/>
</dbReference>
<keyword evidence="7 10" id="KW-0464">Manganese</keyword>
<dbReference type="EMBL" id="NTKD01000020">
    <property type="protein sequence ID" value="PDH39726.1"/>
    <property type="molecule type" value="Genomic_DNA"/>
</dbReference>
<dbReference type="Pfam" id="PF01676">
    <property type="entry name" value="Metalloenzyme"/>
    <property type="match status" value="1"/>
</dbReference>
<feature type="binding site" evidence="10 13">
    <location>
        <position position="439"/>
    </location>
    <ligand>
        <name>Mn(2+)</name>
        <dbReference type="ChEBI" id="CHEBI:29035"/>
        <label>2</label>
    </ligand>
</feature>
<evidence type="ECO:0000256" key="1">
    <source>
        <dbReference type="ARBA" id="ARBA00000370"/>
    </source>
</evidence>
<comment type="pathway">
    <text evidence="2 10">Carbohydrate degradation; glycolysis; pyruvate from D-glyceraldehyde 3-phosphate: step 3/5.</text>
</comment>
<feature type="binding site" evidence="10 13">
    <location>
        <position position="12"/>
    </location>
    <ligand>
        <name>Mn(2+)</name>
        <dbReference type="ChEBI" id="CHEBI:29035"/>
        <label>2</label>
    </ligand>
</feature>
<feature type="binding site" evidence="10 13">
    <location>
        <position position="401"/>
    </location>
    <ligand>
        <name>Mn(2+)</name>
        <dbReference type="ChEBI" id="CHEBI:29035"/>
        <label>1</label>
    </ligand>
</feature>
<feature type="binding site" evidence="10 13">
    <location>
        <position position="438"/>
    </location>
    <ligand>
        <name>Mn(2+)</name>
        <dbReference type="ChEBI" id="CHEBI:29035"/>
        <label>2</label>
    </ligand>
</feature>
<protein>
    <recommendedName>
        <fullName evidence="9 10">2,3-bisphosphoglycerate-independent phosphoglycerate mutase</fullName>
        <shortName evidence="10">BPG-independent PGAM</shortName>
        <shortName evidence="10">Phosphoglyceromutase</shortName>
        <shortName evidence="10">iPGM</shortName>
        <ecNumber evidence="4 10">5.4.2.12</ecNumber>
    </recommendedName>
</protein>
<feature type="binding site" evidence="10 13">
    <location>
        <position position="457"/>
    </location>
    <ligand>
        <name>Mn(2+)</name>
        <dbReference type="ChEBI" id="CHEBI:29035"/>
        <label>1</label>
    </ligand>
</feature>
<dbReference type="Gene3D" id="3.40.720.10">
    <property type="entry name" value="Alkaline Phosphatase, subunit A"/>
    <property type="match status" value="1"/>
</dbReference>
<dbReference type="SUPFAM" id="SSF64158">
    <property type="entry name" value="2,3-Bisphosphoglycerate-independent phosphoglycerate mutase, substrate-binding domain"/>
    <property type="match status" value="1"/>
</dbReference>
<feature type="binding site" evidence="10 13">
    <location>
        <position position="62"/>
    </location>
    <ligand>
        <name>Mn(2+)</name>
        <dbReference type="ChEBI" id="CHEBI:29035"/>
        <label>2</label>
    </ligand>
</feature>
<evidence type="ECO:0000313" key="16">
    <source>
        <dbReference type="EMBL" id="PDH39726.1"/>
    </source>
</evidence>
<feature type="binding site" evidence="10 12">
    <location>
        <position position="185"/>
    </location>
    <ligand>
        <name>substrate</name>
    </ligand>
</feature>
<dbReference type="InterPro" id="IPR017850">
    <property type="entry name" value="Alkaline_phosphatase_core_sf"/>
</dbReference>
<dbReference type="CDD" id="cd16010">
    <property type="entry name" value="iPGM"/>
    <property type="match status" value="1"/>
</dbReference>
<sequence length="516" mass="55522">MSPSPTVLIVLDGWGHRPPADDNAIFHGDTPTWDALWDHQPRTLISGSGMDVGLPPGQMGNSEVGHMNLGAGRVVDQDFSLITRAIEDGSFDDNHVLSEAIETAADTDRAVHILGLLSPGGVHSHEDHITACIQLAFQRGAPRVYVHAFLDGRDVPPKSATESINRIDELIASLGEGCIASVCGRFYAMDRDNRWERVEPAWRAMALAESGQTAKSASAALENAYARDESDEFVLPTVIDNGAPIADGDTVIFMNYRADRARELSHVFTDRDFSEFERPSIKLGHFVSLTEYASDIDAAVAFKPESLRNGLGEYLSGLGRTQLRLAETEKYAHVTFFLNGGREEPFDGEQRIMIPSPKVATYDLAPEMSAPAVTDALVDAMTGGEYDLIICNYANGDMVGHTGIFDAAVKAVECIDDCLTRVVAAIRSVNGHLIITADHGNAEQMSDAESGQAHTAHTSEPVPCIYVGSADVELIDGGRLCDIAPTLLTLMGLAKPTEMTGRSLIQDDMSAGIAAD</sequence>
<evidence type="ECO:0000256" key="11">
    <source>
        <dbReference type="PIRSR" id="PIRSR001492-1"/>
    </source>
</evidence>
<dbReference type="AlphaFoldDB" id="A0A2A5WUC8"/>
<evidence type="ECO:0000256" key="9">
    <source>
        <dbReference type="ARBA" id="ARBA00071648"/>
    </source>
</evidence>
<dbReference type="Proteomes" id="UP000219327">
    <property type="component" value="Unassembled WGS sequence"/>
</dbReference>
<dbReference type="HAMAP" id="MF_01038">
    <property type="entry name" value="GpmI"/>
    <property type="match status" value="1"/>
</dbReference>
<keyword evidence="8 10" id="KW-0413">Isomerase</keyword>
<dbReference type="UniPathway" id="UPA00109">
    <property type="reaction ID" value="UER00186"/>
</dbReference>
<feature type="binding site" evidence="10 12">
    <location>
        <begin position="153"/>
        <end position="154"/>
    </location>
    <ligand>
        <name>substrate</name>
    </ligand>
</feature>
<dbReference type="SUPFAM" id="SSF53649">
    <property type="entry name" value="Alkaline phosphatase-like"/>
    <property type="match status" value="1"/>
</dbReference>
<comment type="catalytic activity">
    <reaction evidence="1 10">
        <text>(2R)-2-phosphoglycerate = (2R)-3-phosphoglycerate</text>
        <dbReference type="Rhea" id="RHEA:15901"/>
        <dbReference type="ChEBI" id="CHEBI:58272"/>
        <dbReference type="ChEBI" id="CHEBI:58289"/>
        <dbReference type="EC" id="5.4.2.12"/>
    </reaction>
</comment>
<proteinExistence type="inferred from homology"/>
<evidence type="ECO:0000256" key="2">
    <source>
        <dbReference type="ARBA" id="ARBA00004798"/>
    </source>
</evidence>
<dbReference type="GO" id="GO:0006007">
    <property type="term" value="P:glucose catabolic process"/>
    <property type="evidence" value="ECO:0007669"/>
    <property type="project" value="InterPro"/>
</dbReference>
<comment type="similarity">
    <text evidence="3 10">Belongs to the BPG-independent phosphoglycerate mutase family.</text>
</comment>
<dbReference type="FunFam" id="3.40.720.10:FF:000001">
    <property type="entry name" value="2,3-bisphosphoglycerate-independent phosphoglycerate mutase"/>
    <property type="match status" value="1"/>
</dbReference>
<evidence type="ECO:0000256" key="8">
    <source>
        <dbReference type="ARBA" id="ARBA00023235"/>
    </source>
</evidence>
<comment type="cofactor">
    <cofactor evidence="10">
        <name>Mn(2+)</name>
        <dbReference type="ChEBI" id="CHEBI:29035"/>
    </cofactor>
    <text evidence="10">Binds 2 manganese ions per subunit.</text>
</comment>
<keyword evidence="5 10" id="KW-0479">Metal-binding</keyword>
<name>A0A2A5WUC8_9GAMM</name>